<evidence type="ECO:0000256" key="6">
    <source>
        <dbReference type="ARBA" id="ARBA00022989"/>
    </source>
</evidence>
<keyword evidence="5 8" id="KW-0812">Transmembrane</keyword>
<evidence type="ECO:0000313" key="10">
    <source>
        <dbReference type="EMBL" id="OIJ13586.1"/>
    </source>
</evidence>
<feature type="transmembrane region" description="Helical" evidence="8">
    <location>
        <begin position="422"/>
        <end position="443"/>
    </location>
</feature>
<feature type="transmembrane region" description="Helical" evidence="8">
    <location>
        <begin position="481"/>
        <end position="501"/>
    </location>
</feature>
<feature type="transmembrane region" description="Helical" evidence="8">
    <location>
        <begin position="449"/>
        <end position="469"/>
    </location>
</feature>
<dbReference type="EMBL" id="MLQR01000027">
    <property type="protein sequence ID" value="OIJ13586.1"/>
    <property type="molecule type" value="Genomic_DNA"/>
</dbReference>
<keyword evidence="4" id="KW-1003">Cell membrane</keyword>
<name>A0A1S2LMJ7_9BACI</name>
<dbReference type="GO" id="GO:0005886">
    <property type="term" value="C:plasma membrane"/>
    <property type="evidence" value="ECO:0007669"/>
    <property type="project" value="UniProtKB-SubCell"/>
</dbReference>
<evidence type="ECO:0000256" key="4">
    <source>
        <dbReference type="ARBA" id="ARBA00022475"/>
    </source>
</evidence>
<comment type="subcellular location">
    <subcellularLocation>
        <location evidence="1">Cell membrane</location>
        <topology evidence="1">Multi-pass membrane protein</topology>
    </subcellularLocation>
</comment>
<reference evidence="10 11" key="1">
    <citation type="submission" date="2016-10" db="EMBL/GenBank/DDBJ databases">
        <title>Draft genome sequences of four alkaliphilic bacteria belonging to the Anaerobacillus genus.</title>
        <authorList>
            <person name="Bassil N.M."/>
            <person name="Lloyd J.R."/>
        </authorList>
    </citation>
    <scope>NUCLEOTIDE SEQUENCE [LARGE SCALE GENOMIC DNA]</scope>
    <source>
        <strain evidence="10 11">DSM 18345</strain>
    </source>
</reference>
<dbReference type="NCBIfam" id="TIGR01625">
    <property type="entry name" value="YidE_YbjL_dupl"/>
    <property type="match status" value="2"/>
</dbReference>
<feature type="domain" description="RCK C-terminal" evidence="9">
    <location>
        <begin position="179"/>
        <end position="258"/>
    </location>
</feature>
<sequence length="532" mass="57241">MFGISSLLSEPLILIFFVLFIGSFIGQVEYKGINLGASGVLLFGMVLGHYGYQIPAVVQNLGLSLFIVAVGLQAGPRFFRMIKSSGLVFGILGFLIIVIACLTTILVGKLFNLSAPLTIGLMTGALTSTPGLAAALEATNDPIVSVGYGIAYPFGVIAVVLFVQLFPKVLKVDLRKDLHKTLSPVKHKSSLKKMAIAIEKNNIHKKTLKELQSMIKSNAVISRVIRGDRNFLGRNDTVLLKGDEIIAVGYPEDLSKLEVAVGSEVTSNVNFRENLKMHRVVVDCQEMIGKNLREIKLREKYSVTVTRLERGGYEFNPSSKWRFERGDVLSVVCSPERIKAVQELFGAKQHQEVNVHIFSISIILLIGILVGMIPIHLPGLGTMTLGVAGGPLLVAIIIGHFGKLGPIKARFYQPSNRVIRDIGLVLFLAGAGTTAGQGLVEVIEKEGFVLIIGGAIITIVPLITAFIIAKKLFHLSIIHSLGAICGGMTSTPGLGACNNLIDTEDPAIAYAAAYPIALIFISIASQLLVLIL</sequence>
<comment type="similarity">
    <text evidence="2">Belongs to the AAE transporter (TC 2.A.81) family.</text>
</comment>
<feature type="transmembrane region" description="Helical" evidence="8">
    <location>
        <begin position="32"/>
        <end position="50"/>
    </location>
</feature>
<dbReference type="PANTHER" id="PTHR30445">
    <property type="entry name" value="K(+)_H(+) ANTIPORTER SUBUNIT KHTT"/>
    <property type="match status" value="1"/>
</dbReference>
<organism evidence="10 11">
    <name type="scientific">Anaerobacillus alkalilacustris</name>
    <dbReference type="NCBI Taxonomy" id="393763"/>
    <lineage>
        <taxon>Bacteria</taxon>
        <taxon>Bacillati</taxon>
        <taxon>Bacillota</taxon>
        <taxon>Bacilli</taxon>
        <taxon>Bacillales</taxon>
        <taxon>Bacillaceae</taxon>
        <taxon>Anaerobacillus</taxon>
    </lineage>
</organism>
<evidence type="ECO:0000259" key="9">
    <source>
        <dbReference type="PROSITE" id="PS51202"/>
    </source>
</evidence>
<dbReference type="SUPFAM" id="SSF116726">
    <property type="entry name" value="TrkA C-terminal domain-like"/>
    <property type="match status" value="2"/>
</dbReference>
<dbReference type="InterPro" id="IPR050144">
    <property type="entry name" value="AAE_transporter"/>
</dbReference>
<keyword evidence="7 8" id="KW-0472">Membrane</keyword>
<dbReference type="InterPro" id="IPR006512">
    <property type="entry name" value="YidE_YbjL"/>
</dbReference>
<feature type="transmembrane region" description="Helical" evidence="8">
    <location>
        <begin position="507"/>
        <end position="531"/>
    </location>
</feature>
<dbReference type="InterPro" id="IPR036721">
    <property type="entry name" value="RCK_C_sf"/>
</dbReference>
<feature type="transmembrane region" description="Helical" evidence="8">
    <location>
        <begin position="6"/>
        <end position="25"/>
    </location>
</feature>
<evidence type="ECO:0000256" key="3">
    <source>
        <dbReference type="ARBA" id="ARBA00022448"/>
    </source>
</evidence>
<dbReference type="PANTHER" id="PTHR30445:SF3">
    <property type="entry name" value="TRANSPORT PROTEIN YIDE-RELATED"/>
    <property type="match status" value="1"/>
</dbReference>
<evidence type="ECO:0000256" key="1">
    <source>
        <dbReference type="ARBA" id="ARBA00004651"/>
    </source>
</evidence>
<dbReference type="AlphaFoldDB" id="A0A1S2LMJ7"/>
<feature type="transmembrane region" description="Helical" evidence="8">
    <location>
        <begin position="56"/>
        <end position="75"/>
    </location>
</feature>
<dbReference type="RefSeq" id="WP_071309437.1">
    <property type="nucleotide sequence ID" value="NZ_MLQR01000027.1"/>
</dbReference>
<dbReference type="Proteomes" id="UP000179524">
    <property type="component" value="Unassembled WGS sequence"/>
</dbReference>
<keyword evidence="3" id="KW-0813">Transport</keyword>
<dbReference type="PROSITE" id="PS51202">
    <property type="entry name" value="RCK_C"/>
    <property type="match status" value="2"/>
</dbReference>
<dbReference type="Pfam" id="PF06826">
    <property type="entry name" value="Asp-Al_Ex"/>
    <property type="match status" value="2"/>
</dbReference>
<accession>A0A1S2LMJ7</accession>
<dbReference type="Pfam" id="PF02080">
    <property type="entry name" value="TrkA_C"/>
    <property type="match status" value="2"/>
</dbReference>
<comment type="caution">
    <text evidence="10">The sequence shown here is derived from an EMBL/GenBank/DDBJ whole genome shotgun (WGS) entry which is preliminary data.</text>
</comment>
<dbReference type="InterPro" id="IPR006037">
    <property type="entry name" value="RCK_C"/>
</dbReference>
<dbReference type="GO" id="GO:0008324">
    <property type="term" value="F:monoatomic cation transmembrane transporter activity"/>
    <property type="evidence" value="ECO:0007669"/>
    <property type="project" value="InterPro"/>
</dbReference>
<dbReference type="Gene3D" id="3.30.70.1450">
    <property type="entry name" value="Regulator of K+ conductance, C-terminal domain"/>
    <property type="match status" value="2"/>
</dbReference>
<evidence type="ECO:0000313" key="11">
    <source>
        <dbReference type="Proteomes" id="UP000179524"/>
    </source>
</evidence>
<evidence type="ECO:0000256" key="8">
    <source>
        <dbReference type="SAM" id="Phobius"/>
    </source>
</evidence>
<feature type="transmembrane region" description="Helical" evidence="8">
    <location>
        <begin position="146"/>
        <end position="166"/>
    </location>
</feature>
<keyword evidence="6 8" id="KW-1133">Transmembrane helix</keyword>
<feature type="domain" description="RCK C-terminal" evidence="9">
    <location>
        <begin position="263"/>
        <end position="347"/>
    </location>
</feature>
<proteinExistence type="inferred from homology"/>
<evidence type="ECO:0000256" key="7">
    <source>
        <dbReference type="ARBA" id="ARBA00023136"/>
    </source>
</evidence>
<evidence type="ECO:0000256" key="2">
    <source>
        <dbReference type="ARBA" id="ARBA00009854"/>
    </source>
</evidence>
<evidence type="ECO:0000256" key="5">
    <source>
        <dbReference type="ARBA" id="ARBA00022692"/>
    </source>
</evidence>
<dbReference type="OrthoDB" id="9155749at2"/>
<keyword evidence="11" id="KW-1185">Reference proteome</keyword>
<feature type="transmembrane region" description="Helical" evidence="8">
    <location>
        <begin position="383"/>
        <end position="401"/>
    </location>
</feature>
<gene>
    <name evidence="10" type="ORF">BKP37_09895</name>
</gene>
<dbReference type="GO" id="GO:0006813">
    <property type="term" value="P:potassium ion transport"/>
    <property type="evidence" value="ECO:0007669"/>
    <property type="project" value="InterPro"/>
</dbReference>
<feature type="transmembrane region" description="Helical" evidence="8">
    <location>
        <begin position="87"/>
        <end position="107"/>
    </location>
</feature>
<protein>
    <submittedName>
        <fullName evidence="10">YidE/YbjL duplication</fullName>
    </submittedName>
</protein>
<feature type="transmembrane region" description="Helical" evidence="8">
    <location>
        <begin position="357"/>
        <end position="377"/>
    </location>
</feature>